<reference evidence="1 2" key="1">
    <citation type="journal article" date="2022" name="Hortic Res">
        <title>A haplotype resolved chromosomal level avocado genome allows analysis of novel avocado genes.</title>
        <authorList>
            <person name="Nath O."/>
            <person name="Fletcher S.J."/>
            <person name="Hayward A."/>
            <person name="Shaw L.M."/>
            <person name="Masouleh A.K."/>
            <person name="Furtado A."/>
            <person name="Henry R.J."/>
            <person name="Mitter N."/>
        </authorList>
    </citation>
    <scope>NUCLEOTIDE SEQUENCE [LARGE SCALE GENOMIC DNA]</scope>
    <source>
        <strain evidence="2">cv. Hass</strain>
    </source>
</reference>
<protein>
    <submittedName>
        <fullName evidence="1">Uncharacterized protein</fullName>
    </submittedName>
</protein>
<organism evidence="1 2">
    <name type="scientific">Persea americana</name>
    <name type="common">Avocado</name>
    <dbReference type="NCBI Taxonomy" id="3435"/>
    <lineage>
        <taxon>Eukaryota</taxon>
        <taxon>Viridiplantae</taxon>
        <taxon>Streptophyta</taxon>
        <taxon>Embryophyta</taxon>
        <taxon>Tracheophyta</taxon>
        <taxon>Spermatophyta</taxon>
        <taxon>Magnoliopsida</taxon>
        <taxon>Magnoliidae</taxon>
        <taxon>Laurales</taxon>
        <taxon>Lauraceae</taxon>
        <taxon>Persea</taxon>
    </lineage>
</organism>
<keyword evidence="2" id="KW-1185">Reference proteome</keyword>
<dbReference type="Proteomes" id="UP001234297">
    <property type="component" value="Chromosome 1"/>
</dbReference>
<evidence type="ECO:0000313" key="2">
    <source>
        <dbReference type="Proteomes" id="UP001234297"/>
    </source>
</evidence>
<dbReference type="EMBL" id="CM056809">
    <property type="protein sequence ID" value="KAJ8650133.1"/>
    <property type="molecule type" value="Genomic_DNA"/>
</dbReference>
<comment type="caution">
    <text evidence="1">The sequence shown here is derived from an EMBL/GenBank/DDBJ whole genome shotgun (WGS) entry which is preliminary data.</text>
</comment>
<name>A0ACC2MX84_PERAE</name>
<proteinExistence type="predicted"/>
<sequence length="96" mass="11144">MCLDLGPSWMDPIIAYLKDDQLPEDRTEARKVRLKATQFWFSPDSKLYRKSFTGPYLQCVHPSKVDDFLYEIHEGICGSHIGGRSLAYRVISQGYW</sequence>
<accession>A0ACC2MX84</accession>
<evidence type="ECO:0000313" key="1">
    <source>
        <dbReference type="EMBL" id="KAJ8650133.1"/>
    </source>
</evidence>
<gene>
    <name evidence="1" type="ORF">MRB53_003156</name>
</gene>